<dbReference type="EMBL" id="KN832972">
    <property type="protein sequence ID" value="KIM90636.1"/>
    <property type="molecule type" value="Genomic_DNA"/>
</dbReference>
<keyword evidence="2" id="KW-1185">Reference proteome</keyword>
<protein>
    <submittedName>
        <fullName evidence="1">Uncharacterized protein</fullName>
    </submittedName>
</protein>
<sequence length="65" mass="7402">MINATRLFFQKRTSFPWVKSLPDAHKTARYLRISCLGDPVAALNAVSFLPYATSLSRDRFMKHSA</sequence>
<reference evidence="1 2" key="1">
    <citation type="submission" date="2014-04" db="EMBL/GenBank/DDBJ databases">
        <authorList>
            <consortium name="DOE Joint Genome Institute"/>
            <person name="Kuo A."/>
            <person name="Tarkka M."/>
            <person name="Buscot F."/>
            <person name="Kohler A."/>
            <person name="Nagy L.G."/>
            <person name="Floudas D."/>
            <person name="Copeland A."/>
            <person name="Barry K.W."/>
            <person name="Cichocki N."/>
            <person name="Veneault-Fourrey C."/>
            <person name="LaButti K."/>
            <person name="Lindquist E.A."/>
            <person name="Lipzen A."/>
            <person name="Lundell T."/>
            <person name="Morin E."/>
            <person name="Murat C."/>
            <person name="Sun H."/>
            <person name="Tunlid A."/>
            <person name="Henrissat B."/>
            <person name="Grigoriev I.V."/>
            <person name="Hibbett D.S."/>
            <person name="Martin F."/>
            <person name="Nordberg H.P."/>
            <person name="Cantor M.N."/>
            <person name="Hua S.X."/>
        </authorList>
    </citation>
    <scope>NUCLEOTIDE SEQUENCE [LARGE SCALE GENOMIC DNA]</scope>
    <source>
        <strain evidence="1 2">F 1598</strain>
    </source>
</reference>
<dbReference type="AlphaFoldDB" id="A0A0C3GJ12"/>
<evidence type="ECO:0000313" key="1">
    <source>
        <dbReference type="EMBL" id="KIM90636.1"/>
    </source>
</evidence>
<accession>A0A0C3GJ12</accession>
<proteinExistence type="predicted"/>
<gene>
    <name evidence="1" type="ORF">PILCRDRAFT_811076</name>
</gene>
<name>A0A0C3GJ12_PILCF</name>
<dbReference type="InParanoid" id="A0A0C3GJ12"/>
<organism evidence="1 2">
    <name type="scientific">Piloderma croceum (strain F 1598)</name>
    <dbReference type="NCBI Taxonomy" id="765440"/>
    <lineage>
        <taxon>Eukaryota</taxon>
        <taxon>Fungi</taxon>
        <taxon>Dikarya</taxon>
        <taxon>Basidiomycota</taxon>
        <taxon>Agaricomycotina</taxon>
        <taxon>Agaricomycetes</taxon>
        <taxon>Agaricomycetidae</taxon>
        <taxon>Atheliales</taxon>
        <taxon>Atheliaceae</taxon>
        <taxon>Piloderma</taxon>
    </lineage>
</organism>
<dbReference type="Proteomes" id="UP000054166">
    <property type="component" value="Unassembled WGS sequence"/>
</dbReference>
<evidence type="ECO:0000313" key="2">
    <source>
        <dbReference type="Proteomes" id="UP000054166"/>
    </source>
</evidence>
<reference evidence="2" key="2">
    <citation type="submission" date="2015-01" db="EMBL/GenBank/DDBJ databases">
        <title>Evolutionary Origins and Diversification of the Mycorrhizal Mutualists.</title>
        <authorList>
            <consortium name="DOE Joint Genome Institute"/>
            <consortium name="Mycorrhizal Genomics Consortium"/>
            <person name="Kohler A."/>
            <person name="Kuo A."/>
            <person name="Nagy L.G."/>
            <person name="Floudas D."/>
            <person name="Copeland A."/>
            <person name="Barry K.W."/>
            <person name="Cichocki N."/>
            <person name="Veneault-Fourrey C."/>
            <person name="LaButti K."/>
            <person name="Lindquist E.A."/>
            <person name="Lipzen A."/>
            <person name="Lundell T."/>
            <person name="Morin E."/>
            <person name="Murat C."/>
            <person name="Riley R."/>
            <person name="Ohm R."/>
            <person name="Sun H."/>
            <person name="Tunlid A."/>
            <person name="Henrissat B."/>
            <person name="Grigoriev I.V."/>
            <person name="Hibbett D.S."/>
            <person name="Martin F."/>
        </authorList>
    </citation>
    <scope>NUCLEOTIDE SEQUENCE [LARGE SCALE GENOMIC DNA]</scope>
    <source>
        <strain evidence="2">F 1598</strain>
    </source>
</reference>
<dbReference type="HOGENOM" id="CLU_2850469_0_0_1"/>